<dbReference type="PANTHER" id="PTHR43330:SF13">
    <property type="entry name" value="METHIONINE AMINOPEPTIDASE 2"/>
    <property type="match status" value="1"/>
</dbReference>
<feature type="binding site" evidence="6">
    <location>
        <position position="181"/>
    </location>
    <ligand>
        <name>a divalent metal cation</name>
        <dbReference type="ChEBI" id="CHEBI:60240"/>
        <label>2</label>
        <note>catalytic</note>
    </ligand>
</feature>
<dbReference type="EC" id="3.4.11.18" evidence="6 7"/>
<dbReference type="InterPro" id="IPR002467">
    <property type="entry name" value="Pept_M24A_MAP1"/>
</dbReference>
<evidence type="ECO:0000256" key="2">
    <source>
        <dbReference type="ARBA" id="ARBA00022438"/>
    </source>
</evidence>
<dbReference type="GO" id="GO:0006508">
    <property type="term" value="P:proteolysis"/>
    <property type="evidence" value="ECO:0007669"/>
    <property type="project" value="UniProtKB-KW"/>
</dbReference>
<evidence type="ECO:0000256" key="4">
    <source>
        <dbReference type="ARBA" id="ARBA00022723"/>
    </source>
</evidence>
<feature type="binding site" evidence="6">
    <location>
        <position position="246"/>
    </location>
    <ligand>
        <name>a divalent metal cation</name>
        <dbReference type="ChEBI" id="CHEBI:60240"/>
        <label>2</label>
        <note>catalytic</note>
    </ligand>
</feature>
<comment type="catalytic activity">
    <reaction evidence="6 7">
        <text>Release of N-terminal amino acids, preferentially methionine, from peptides and arylamides.</text>
        <dbReference type="EC" id="3.4.11.18"/>
    </reaction>
</comment>
<dbReference type="PANTHER" id="PTHR43330">
    <property type="entry name" value="METHIONINE AMINOPEPTIDASE"/>
    <property type="match status" value="1"/>
</dbReference>
<keyword evidence="3 6" id="KW-0645">Protease</keyword>
<dbReference type="NCBIfam" id="TIGR00500">
    <property type="entry name" value="met_pdase_I"/>
    <property type="match status" value="1"/>
</dbReference>
<dbReference type="CDD" id="cd01086">
    <property type="entry name" value="MetAP1"/>
    <property type="match status" value="1"/>
</dbReference>
<dbReference type="InterPro" id="IPR001714">
    <property type="entry name" value="Pept_M24_MAP"/>
</dbReference>
<dbReference type="HAMAP" id="MF_01974">
    <property type="entry name" value="MetAP_1"/>
    <property type="match status" value="1"/>
</dbReference>
<comment type="similarity">
    <text evidence="6">Belongs to the peptidase M24A family. Methionine aminopeptidase type 1 subfamily.</text>
</comment>
<dbReference type="Gene3D" id="3.90.230.10">
    <property type="entry name" value="Creatinase/methionine aminopeptidase superfamily"/>
    <property type="match status" value="1"/>
</dbReference>
<dbReference type="GO" id="GO:0046872">
    <property type="term" value="F:metal ion binding"/>
    <property type="evidence" value="ECO:0007669"/>
    <property type="project" value="UniProtKB-UniRule"/>
</dbReference>
<dbReference type="EMBL" id="BSPP01000005">
    <property type="protein sequence ID" value="GLS86508.1"/>
    <property type="molecule type" value="Genomic_DNA"/>
</dbReference>
<feature type="binding site" evidence="6">
    <location>
        <position position="90"/>
    </location>
    <ligand>
        <name>substrate</name>
    </ligand>
</feature>
<evidence type="ECO:0000313" key="10">
    <source>
        <dbReference type="Proteomes" id="UP001157355"/>
    </source>
</evidence>
<comment type="cofactor">
    <cofactor evidence="6">
        <name>Co(2+)</name>
        <dbReference type="ChEBI" id="CHEBI:48828"/>
    </cofactor>
    <cofactor evidence="6">
        <name>Zn(2+)</name>
        <dbReference type="ChEBI" id="CHEBI:29105"/>
    </cofactor>
    <cofactor evidence="6">
        <name>Mn(2+)</name>
        <dbReference type="ChEBI" id="CHEBI:29035"/>
    </cofactor>
    <cofactor evidence="6">
        <name>Fe(2+)</name>
        <dbReference type="ChEBI" id="CHEBI:29033"/>
    </cofactor>
    <text evidence="6">Binds 2 divalent metal cations per subunit. Has a high-affinity and a low affinity metal-binding site. The true nature of the physiological cofactor is under debate. The enzyme is active with cobalt, zinc, manganese or divalent iron ions. Most likely, methionine aminopeptidases function as mononuclear Fe(2+)-metalloproteases under physiological conditions, and the catalytically relevant metal-binding site has been assigned to the histidine-containing high-affinity site.</text>
</comment>
<keyword evidence="4 6" id="KW-0479">Metal-binding</keyword>
<reference evidence="9 10" key="1">
    <citation type="journal article" date="2014" name="Int. J. Syst. Evol. Microbiol.">
        <title>Complete genome sequence of Corynebacterium casei LMG S-19264T (=DSM 44701T), isolated from a smear-ripened cheese.</title>
        <authorList>
            <consortium name="US DOE Joint Genome Institute (JGI-PGF)"/>
            <person name="Walter F."/>
            <person name="Albersmeier A."/>
            <person name="Kalinowski J."/>
            <person name="Ruckert C."/>
        </authorList>
    </citation>
    <scope>NUCLEOTIDE SEQUENCE [LARGE SCALE GENOMIC DNA]</scope>
    <source>
        <strain evidence="9 10">NBRC 111766</strain>
    </source>
</reference>
<keyword evidence="10" id="KW-1185">Reference proteome</keyword>
<feature type="binding site" evidence="6">
    <location>
        <position position="214"/>
    </location>
    <ligand>
        <name>a divalent metal cation</name>
        <dbReference type="ChEBI" id="CHEBI:60240"/>
        <label>2</label>
        <note>catalytic</note>
    </ligand>
</feature>
<organism evidence="9 10">
    <name type="scientific">Cypionkella aquatica</name>
    <dbReference type="NCBI Taxonomy" id="1756042"/>
    <lineage>
        <taxon>Bacteria</taxon>
        <taxon>Pseudomonadati</taxon>
        <taxon>Pseudomonadota</taxon>
        <taxon>Alphaproteobacteria</taxon>
        <taxon>Rhodobacterales</taxon>
        <taxon>Paracoccaceae</taxon>
        <taxon>Cypionkella</taxon>
    </lineage>
</organism>
<proteinExistence type="inferred from homology"/>
<evidence type="ECO:0000256" key="1">
    <source>
        <dbReference type="ARBA" id="ARBA00002521"/>
    </source>
</evidence>
<evidence type="ECO:0000256" key="7">
    <source>
        <dbReference type="RuleBase" id="RU003653"/>
    </source>
</evidence>
<evidence type="ECO:0000313" key="9">
    <source>
        <dbReference type="EMBL" id="GLS86508.1"/>
    </source>
</evidence>
<feature type="binding site" evidence="6">
    <location>
        <position position="107"/>
    </location>
    <ligand>
        <name>a divalent metal cation</name>
        <dbReference type="ChEBI" id="CHEBI:60240"/>
        <label>1</label>
    </ligand>
</feature>
<comment type="function">
    <text evidence="1 6">Removes the N-terminal methionine from nascent proteins. The N-terminal methionine is often cleaved when the second residue in the primary sequence is small and uncharged (Met-Ala-, Cys, Gly, Pro, Ser, Thr, or Val). Requires deformylation of the N(alpha)-formylated initiator methionine before it can be hydrolyzed.</text>
</comment>
<dbReference type="PRINTS" id="PR00599">
    <property type="entry name" value="MAPEPTIDASE"/>
</dbReference>
<keyword evidence="5 6" id="KW-0378">Hydrolase</keyword>
<evidence type="ECO:0000256" key="3">
    <source>
        <dbReference type="ARBA" id="ARBA00022670"/>
    </source>
</evidence>
<dbReference type="SUPFAM" id="SSF55920">
    <property type="entry name" value="Creatinase/aminopeptidase"/>
    <property type="match status" value="1"/>
</dbReference>
<dbReference type="Pfam" id="PF00557">
    <property type="entry name" value="Peptidase_M24"/>
    <property type="match status" value="1"/>
</dbReference>
<dbReference type="GO" id="GO:0004239">
    <property type="term" value="F:initiator methionyl aminopeptidase activity"/>
    <property type="evidence" value="ECO:0007669"/>
    <property type="project" value="UniProtKB-UniRule"/>
</dbReference>
<protein>
    <recommendedName>
        <fullName evidence="6 7">Methionine aminopeptidase</fullName>
        <shortName evidence="6">MAP</shortName>
        <shortName evidence="6">MetAP</shortName>
        <ecNumber evidence="6 7">3.4.11.18</ecNumber>
    </recommendedName>
    <alternativeName>
        <fullName evidence="6">Peptidase M</fullName>
    </alternativeName>
</protein>
<dbReference type="AlphaFoldDB" id="A0AA37WZE1"/>
<sequence>MIPRTPPSPGHSTAMTITHEDELDGLKIIGRIVANTMHAMAKAMKPGMTTRELDDIGRAFLDQAGAISAPEATYDFPGATCISVNEEIAHGIPGSRVLAEGDLVNIDVSASKNGFYADTGASFQLGRVFPEIDHLCRDGKRAMQIGIAEVSHGKPLANIGNAIGRFASARGYTLIRNLASHGVGRALHEYPEEIATWPSRDTRRIHAGLVLTVEPFLSRGGRWADTHAGDDWTLYAKPKAAVVQYEHTIVATERGSIIVTLPG</sequence>
<feature type="binding site" evidence="6">
    <location>
        <position position="188"/>
    </location>
    <ligand>
        <name>substrate</name>
    </ligand>
</feature>
<dbReference type="InterPro" id="IPR036005">
    <property type="entry name" value="Creatinase/aminopeptidase-like"/>
</dbReference>
<evidence type="ECO:0000256" key="5">
    <source>
        <dbReference type="ARBA" id="ARBA00022801"/>
    </source>
</evidence>
<feature type="domain" description="Peptidase M24" evidence="8">
    <location>
        <begin position="26"/>
        <end position="253"/>
    </location>
</feature>
<evidence type="ECO:0000256" key="6">
    <source>
        <dbReference type="HAMAP-Rule" id="MF_01974"/>
    </source>
</evidence>
<feature type="binding site" evidence="6">
    <location>
        <position position="118"/>
    </location>
    <ligand>
        <name>a divalent metal cation</name>
        <dbReference type="ChEBI" id="CHEBI:60240"/>
        <label>1</label>
    </ligand>
</feature>
<comment type="caution">
    <text evidence="9">The sequence shown here is derived from an EMBL/GenBank/DDBJ whole genome shotgun (WGS) entry which is preliminary data.</text>
</comment>
<comment type="subunit">
    <text evidence="6">Monomer.</text>
</comment>
<dbReference type="GO" id="GO:0070006">
    <property type="term" value="F:metalloaminopeptidase activity"/>
    <property type="evidence" value="ECO:0007669"/>
    <property type="project" value="UniProtKB-UniRule"/>
</dbReference>
<dbReference type="InterPro" id="IPR000994">
    <property type="entry name" value="Pept_M24"/>
</dbReference>
<evidence type="ECO:0000259" key="8">
    <source>
        <dbReference type="Pfam" id="PF00557"/>
    </source>
</evidence>
<feature type="binding site" evidence="6">
    <location>
        <position position="118"/>
    </location>
    <ligand>
        <name>a divalent metal cation</name>
        <dbReference type="ChEBI" id="CHEBI:60240"/>
        <label>2</label>
        <note>catalytic</note>
    </ligand>
</feature>
<keyword evidence="2 6" id="KW-0031">Aminopeptidase</keyword>
<name>A0AA37WZE1_9RHOB</name>
<feature type="binding site" evidence="6">
    <location>
        <position position="246"/>
    </location>
    <ligand>
        <name>a divalent metal cation</name>
        <dbReference type="ChEBI" id="CHEBI:60240"/>
        <label>1</label>
    </ligand>
</feature>
<gene>
    <name evidence="9" type="primary">map2</name>
    <name evidence="6" type="synonym">map</name>
    <name evidence="9" type="ORF">GCM10010873_14820</name>
</gene>
<accession>A0AA37WZE1</accession>
<dbReference type="Proteomes" id="UP001157355">
    <property type="component" value="Unassembled WGS sequence"/>
</dbReference>